<accession>A0A318XQK9</accession>
<organism evidence="2 3">
    <name type="scientific">Ruminiclostridium sufflavum DSM 19573</name>
    <dbReference type="NCBI Taxonomy" id="1121337"/>
    <lineage>
        <taxon>Bacteria</taxon>
        <taxon>Bacillati</taxon>
        <taxon>Bacillota</taxon>
        <taxon>Clostridia</taxon>
        <taxon>Eubacteriales</taxon>
        <taxon>Oscillospiraceae</taxon>
        <taxon>Ruminiclostridium</taxon>
    </lineage>
</organism>
<dbReference type="Proteomes" id="UP000248132">
    <property type="component" value="Unassembled WGS sequence"/>
</dbReference>
<dbReference type="InterPro" id="IPR011050">
    <property type="entry name" value="Pectin_lyase_fold/virulence"/>
</dbReference>
<name>A0A318XQK9_9FIRM</name>
<protein>
    <submittedName>
        <fullName evidence="2">Uncharacterized protein DUF2479</fullName>
    </submittedName>
</protein>
<keyword evidence="3" id="KW-1185">Reference proteome</keyword>
<dbReference type="OrthoDB" id="2088075at2"/>
<dbReference type="InterPro" id="IPR012334">
    <property type="entry name" value="Pectin_lyas_fold"/>
</dbReference>
<dbReference type="Gene3D" id="2.60.40.3350">
    <property type="match status" value="1"/>
</dbReference>
<sequence length="401" mass="42265">MIVNTYDIVLDISEQNYINSNISLVQNDCKVNKFAIRIFDGSAEIDYTKVITATITFLKADGNVVQGNLISTDIGFTYNLGTNEIAIAGTVFASVQLMGADGERLTTSQFSFIVVSDLINPSAVQSTTEFAILQQLKEELEAIDVVALTNKVGTGTLNTTSQNCVDAINEVNAAINNKVPFKTTNNITYYVRTDGSNANDGSANDSAHAFLTISKAISMIPQIVNHVVTIYVAAGTYNEELIINGFSGSGGIRIIGAGNLADSVNYIVTGKIIIGGHNCANSFLLQGIKTTYSGNGEFSIRLISGSNLFIVQYCRIEPVSYVAGSYGIWAYACNGNILNCNVSNINYAIGVANSNVLSYNNGGSGNGVALIASNAGTLGKVGTQPTATTAEQVSNGGAIRT</sequence>
<gene>
    <name evidence="2" type="ORF">LY28_01354</name>
</gene>
<dbReference type="InterPro" id="IPR018913">
    <property type="entry name" value="BppU_N"/>
</dbReference>
<dbReference type="SUPFAM" id="SSF51126">
    <property type="entry name" value="Pectin lyase-like"/>
    <property type="match status" value="1"/>
</dbReference>
<reference evidence="2 3" key="1">
    <citation type="submission" date="2018-06" db="EMBL/GenBank/DDBJ databases">
        <title>Genomic Encyclopedia of Type Strains, Phase I: the one thousand microbial genomes (KMG-I) project.</title>
        <authorList>
            <person name="Kyrpides N."/>
        </authorList>
    </citation>
    <scope>NUCLEOTIDE SEQUENCE [LARGE SCALE GENOMIC DNA]</scope>
    <source>
        <strain evidence="2 3">DSM 19573</strain>
    </source>
</reference>
<dbReference type="AlphaFoldDB" id="A0A318XQK9"/>
<evidence type="ECO:0000259" key="1">
    <source>
        <dbReference type="Pfam" id="PF10651"/>
    </source>
</evidence>
<dbReference type="Gene3D" id="2.160.20.10">
    <property type="entry name" value="Single-stranded right-handed beta-helix, Pectin lyase-like"/>
    <property type="match status" value="1"/>
</dbReference>
<feature type="domain" description="BppU N-terminal" evidence="1">
    <location>
        <begin position="6"/>
        <end position="141"/>
    </location>
</feature>
<dbReference type="EMBL" id="QKMR01000006">
    <property type="protein sequence ID" value="PYG88505.1"/>
    <property type="molecule type" value="Genomic_DNA"/>
</dbReference>
<proteinExistence type="predicted"/>
<dbReference type="Pfam" id="PF10651">
    <property type="entry name" value="BppU_N"/>
    <property type="match status" value="1"/>
</dbReference>
<comment type="caution">
    <text evidence="2">The sequence shown here is derived from an EMBL/GenBank/DDBJ whole genome shotgun (WGS) entry which is preliminary data.</text>
</comment>
<dbReference type="RefSeq" id="WP_110461401.1">
    <property type="nucleotide sequence ID" value="NZ_QKMR01000006.1"/>
</dbReference>
<evidence type="ECO:0000313" key="3">
    <source>
        <dbReference type="Proteomes" id="UP000248132"/>
    </source>
</evidence>
<evidence type="ECO:0000313" key="2">
    <source>
        <dbReference type="EMBL" id="PYG88505.1"/>
    </source>
</evidence>